<keyword evidence="3" id="KW-1185">Reference proteome</keyword>
<evidence type="ECO:0000313" key="3">
    <source>
        <dbReference type="Proteomes" id="UP000193387"/>
    </source>
</evidence>
<evidence type="ECO:0000256" key="1">
    <source>
        <dbReference type="SAM" id="MobiDB-lite"/>
    </source>
</evidence>
<accession>A0AAJ3TTG6</accession>
<protein>
    <submittedName>
        <fullName evidence="2">Uncharacterized protein</fullName>
    </submittedName>
</protein>
<feature type="compositionally biased region" description="Basic and acidic residues" evidence="1">
    <location>
        <begin position="44"/>
        <end position="55"/>
    </location>
</feature>
<sequence>MKPKAALEVRSCAFFFGMRADQRGIQINHHLTCSRSRRLVAPHDGPRGRTSPADRRNHRARVIAEGIDRPADSGLGGHRAEQLRLGAQHRGISNAVTTKSDRDR</sequence>
<feature type="region of interest" description="Disordered" evidence="1">
    <location>
        <begin position="84"/>
        <end position="104"/>
    </location>
</feature>
<name>A0AAJ3TTG6_9MYCO</name>
<evidence type="ECO:0000313" key="2">
    <source>
        <dbReference type="EMBL" id="ORW68052.1"/>
    </source>
</evidence>
<dbReference type="EMBL" id="LQPR01000055">
    <property type="protein sequence ID" value="ORW68052.1"/>
    <property type="molecule type" value="Genomic_DNA"/>
</dbReference>
<feature type="region of interest" description="Disordered" evidence="1">
    <location>
        <begin position="38"/>
        <end position="58"/>
    </location>
</feature>
<comment type="caution">
    <text evidence="2">The sequence shown here is derived from an EMBL/GenBank/DDBJ whole genome shotgun (WGS) entry which is preliminary data.</text>
</comment>
<organism evidence="2 3">
    <name type="scientific">Mycobacterium saskatchewanense</name>
    <dbReference type="NCBI Taxonomy" id="220927"/>
    <lineage>
        <taxon>Bacteria</taxon>
        <taxon>Bacillati</taxon>
        <taxon>Actinomycetota</taxon>
        <taxon>Actinomycetes</taxon>
        <taxon>Mycobacteriales</taxon>
        <taxon>Mycobacteriaceae</taxon>
        <taxon>Mycobacterium</taxon>
        <taxon>Mycobacterium simiae complex</taxon>
    </lineage>
</organism>
<reference evidence="2 3" key="1">
    <citation type="submission" date="2016-01" db="EMBL/GenBank/DDBJ databases">
        <title>The new phylogeny of the genus Mycobacterium.</title>
        <authorList>
            <person name="Tarcisio F."/>
            <person name="Conor M."/>
            <person name="Antonella G."/>
            <person name="Elisabetta G."/>
            <person name="Giulia F.S."/>
            <person name="Sara T."/>
            <person name="Anna F."/>
            <person name="Clotilde B."/>
            <person name="Roberto B."/>
            <person name="Veronica D.S."/>
            <person name="Fabio R."/>
            <person name="Monica P."/>
            <person name="Olivier J."/>
            <person name="Enrico T."/>
            <person name="Nicola S."/>
        </authorList>
    </citation>
    <scope>NUCLEOTIDE SEQUENCE [LARGE SCALE GENOMIC DNA]</scope>
    <source>
        <strain evidence="2 3">DSM 44616</strain>
    </source>
</reference>
<gene>
    <name evidence="2" type="ORF">AWC23_21690</name>
</gene>
<dbReference type="AlphaFoldDB" id="A0AAJ3TTG6"/>
<dbReference type="Proteomes" id="UP000193387">
    <property type="component" value="Unassembled WGS sequence"/>
</dbReference>
<proteinExistence type="predicted"/>